<gene>
    <name evidence="1" type="ORF">ACFPEN_06435</name>
</gene>
<sequence length="111" mass="12606">MVPDVMDVVNERHEDWQFDVLKRVALSGRNVEMKRTAAEGLELQEACLPADQSTRAFRELVAFSRRMADGAYTAALRDGAEARAALGDVRRLRTRAEFAERVRSVLNERGW</sequence>
<evidence type="ECO:0000313" key="2">
    <source>
        <dbReference type="Proteomes" id="UP001595990"/>
    </source>
</evidence>
<comment type="caution">
    <text evidence="1">The sequence shown here is derived from an EMBL/GenBank/DDBJ whole genome shotgun (WGS) entry which is preliminary data.</text>
</comment>
<protein>
    <submittedName>
        <fullName evidence="1">Uncharacterized protein</fullName>
    </submittedName>
</protein>
<dbReference type="EMBL" id="JBHSFS010000002">
    <property type="protein sequence ID" value="MFC4512568.1"/>
    <property type="molecule type" value="Genomic_DNA"/>
</dbReference>
<proteinExistence type="predicted"/>
<accession>A0ABV9BEX8</accession>
<evidence type="ECO:0000313" key="1">
    <source>
        <dbReference type="EMBL" id="MFC4512568.1"/>
    </source>
</evidence>
<name>A0ABV9BEX8_9ACTN</name>
<organism evidence="1 2">
    <name type="scientific">Streptomyces ehimensis</name>
    <dbReference type="NCBI Taxonomy" id="68195"/>
    <lineage>
        <taxon>Bacteria</taxon>
        <taxon>Bacillati</taxon>
        <taxon>Actinomycetota</taxon>
        <taxon>Actinomycetes</taxon>
        <taxon>Kitasatosporales</taxon>
        <taxon>Streptomycetaceae</taxon>
        <taxon>Streptomyces</taxon>
    </lineage>
</organism>
<dbReference type="Proteomes" id="UP001595990">
    <property type="component" value="Unassembled WGS sequence"/>
</dbReference>
<reference evidence="2" key="1">
    <citation type="journal article" date="2019" name="Int. J. Syst. Evol. Microbiol.">
        <title>The Global Catalogue of Microorganisms (GCM) 10K type strain sequencing project: providing services to taxonomists for standard genome sequencing and annotation.</title>
        <authorList>
            <consortium name="The Broad Institute Genomics Platform"/>
            <consortium name="The Broad Institute Genome Sequencing Center for Infectious Disease"/>
            <person name="Wu L."/>
            <person name="Ma J."/>
        </authorList>
    </citation>
    <scope>NUCLEOTIDE SEQUENCE [LARGE SCALE GENOMIC DNA]</scope>
    <source>
        <strain evidence="2">CECT 8064</strain>
    </source>
</reference>
<dbReference type="RefSeq" id="WP_417922484.1">
    <property type="nucleotide sequence ID" value="NZ_JBHSFS010000002.1"/>
</dbReference>
<keyword evidence="2" id="KW-1185">Reference proteome</keyword>